<keyword evidence="2" id="KW-1185">Reference proteome</keyword>
<evidence type="ECO:0000313" key="1">
    <source>
        <dbReference type="EMBL" id="KAG5595668.1"/>
    </source>
</evidence>
<reference evidence="1 2" key="1">
    <citation type="submission" date="2020-09" db="EMBL/GenBank/DDBJ databases">
        <title>De no assembly of potato wild relative species, Solanum commersonii.</title>
        <authorList>
            <person name="Cho K."/>
        </authorList>
    </citation>
    <scope>NUCLEOTIDE SEQUENCE [LARGE SCALE GENOMIC DNA]</scope>
    <source>
        <strain evidence="1">LZ3.2</strain>
        <tissue evidence="1">Leaf</tissue>
    </source>
</reference>
<comment type="caution">
    <text evidence="1">The sequence shown here is derived from an EMBL/GenBank/DDBJ whole genome shotgun (WGS) entry which is preliminary data.</text>
</comment>
<dbReference type="EMBL" id="JACXVP010000007">
    <property type="protein sequence ID" value="KAG5595668.1"/>
    <property type="molecule type" value="Genomic_DNA"/>
</dbReference>
<name>A0A9J5Y8R0_SOLCO</name>
<dbReference type="Proteomes" id="UP000824120">
    <property type="component" value="Chromosome 7"/>
</dbReference>
<accession>A0A9J5Y8R0</accession>
<dbReference type="SUPFAM" id="SSF56219">
    <property type="entry name" value="DNase I-like"/>
    <property type="match status" value="1"/>
</dbReference>
<organism evidence="1 2">
    <name type="scientific">Solanum commersonii</name>
    <name type="common">Commerson's wild potato</name>
    <name type="synonym">Commerson's nightshade</name>
    <dbReference type="NCBI Taxonomy" id="4109"/>
    <lineage>
        <taxon>Eukaryota</taxon>
        <taxon>Viridiplantae</taxon>
        <taxon>Streptophyta</taxon>
        <taxon>Embryophyta</taxon>
        <taxon>Tracheophyta</taxon>
        <taxon>Spermatophyta</taxon>
        <taxon>Magnoliopsida</taxon>
        <taxon>eudicotyledons</taxon>
        <taxon>Gunneridae</taxon>
        <taxon>Pentapetalae</taxon>
        <taxon>asterids</taxon>
        <taxon>lamiids</taxon>
        <taxon>Solanales</taxon>
        <taxon>Solanaceae</taxon>
        <taxon>Solanoideae</taxon>
        <taxon>Solaneae</taxon>
        <taxon>Solanum</taxon>
    </lineage>
</organism>
<dbReference type="OrthoDB" id="1304953at2759"/>
<dbReference type="InterPro" id="IPR036691">
    <property type="entry name" value="Endo/exonu/phosph_ase_sf"/>
</dbReference>
<proteinExistence type="predicted"/>
<sequence length="166" mass="19080">MRLWRSLRIVYGMVNGPWVVFGDFNTILNADEKKGGVPHTLSKSFNFISCMNDCGLMYLGLMEEQYEINNSDHNRILRHKSQADYIKWLKLQDSIVRQKARVKWADRRKLDNTDQISQAAIDQFTNILTRSNDAGDSSGSFLRCLDTFVTDIDNDSLEAIPAKEEI</sequence>
<protein>
    <submittedName>
        <fullName evidence="1">Uncharacterized protein</fullName>
    </submittedName>
</protein>
<gene>
    <name evidence="1" type="ORF">H5410_036900</name>
</gene>
<dbReference type="AlphaFoldDB" id="A0A9J5Y8R0"/>
<evidence type="ECO:0000313" key="2">
    <source>
        <dbReference type="Proteomes" id="UP000824120"/>
    </source>
</evidence>